<dbReference type="Proteomes" id="UP000186364">
    <property type="component" value="Unassembled WGS sequence"/>
</dbReference>
<dbReference type="OrthoDB" id="2986852at2"/>
<dbReference type="InterPro" id="IPR050807">
    <property type="entry name" value="TransReg_Diox_bact_type"/>
</dbReference>
<dbReference type="RefSeq" id="WP_075628034.1">
    <property type="nucleotide sequence ID" value="NZ_FOAM01000024.1"/>
</dbReference>
<dbReference type="PROSITE" id="PS50943">
    <property type="entry name" value="HTH_CROC1"/>
    <property type="match status" value="1"/>
</dbReference>
<accession>A0A1Q9AVY6</accession>
<evidence type="ECO:0000256" key="1">
    <source>
        <dbReference type="ARBA" id="ARBA00023125"/>
    </source>
</evidence>
<gene>
    <name evidence="3" type="ORF">BJF93_11165</name>
</gene>
<evidence type="ECO:0000313" key="4">
    <source>
        <dbReference type="Proteomes" id="UP000186364"/>
    </source>
</evidence>
<proteinExistence type="predicted"/>
<name>A0A1Q9AVY6_9HYPH</name>
<keyword evidence="1" id="KW-0238">DNA-binding</keyword>
<dbReference type="EMBL" id="MKIP01000050">
    <property type="protein sequence ID" value="OLP59631.1"/>
    <property type="molecule type" value="Genomic_DNA"/>
</dbReference>
<feature type="domain" description="HTH cro/C1-type" evidence="2">
    <location>
        <begin position="11"/>
        <end position="65"/>
    </location>
</feature>
<dbReference type="PANTHER" id="PTHR46797">
    <property type="entry name" value="HTH-TYPE TRANSCRIPTIONAL REGULATOR"/>
    <property type="match status" value="1"/>
</dbReference>
<evidence type="ECO:0000313" key="3">
    <source>
        <dbReference type="EMBL" id="OLP59631.1"/>
    </source>
</evidence>
<dbReference type="AlphaFoldDB" id="A0A1Q9AVY6"/>
<dbReference type="Pfam" id="PF01381">
    <property type="entry name" value="HTH_3"/>
    <property type="match status" value="1"/>
</dbReference>
<evidence type="ECO:0000259" key="2">
    <source>
        <dbReference type="PROSITE" id="PS50943"/>
    </source>
</evidence>
<dbReference type="Gene3D" id="1.10.260.40">
    <property type="entry name" value="lambda repressor-like DNA-binding domains"/>
    <property type="match status" value="1"/>
</dbReference>
<dbReference type="CDD" id="cd00093">
    <property type="entry name" value="HTH_XRE"/>
    <property type="match status" value="1"/>
</dbReference>
<keyword evidence="4" id="KW-1185">Reference proteome</keyword>
<protein>
    <submittedName>
        <fullName evidence="3">Transcriptional regulator</fullName>
    </submittedName>
</protein>
<dbReference type="SUPFAM" id="SSF47413">
    <property type="entry name" value="lambda repressor-like DNA-binding domains"/>
    <property type="match status" value="1"/>
</dbReference>
<comment type="caution">
    <text evidence="3">The sequence shown here is derived from an EMBL/GenBank/DDBJ whole genome shotgun (WGS) entry which is preliminary data.</text>
</comment>
<dbReference type="SMART" id="SM00530">
    <property type="entry name" value="HTH_XRE"/>
    <property type="match status" value="1"/>
</dbReference>
<dbReference type="InterPro" id="IPR010982">
    <property type="entry name" value="Lambda_DNA-bd_dom_sf"/>
</dbReference>
<dbReference type="PANTHER" id="PTHR46797:SF1">
    <property type="entry name" value="METHYLPHOSPHONATE SYNTHASE"/>
    <property type="match status" value="1"/>
</dbReference>
<dbReference type="GO" id="GO:0003700">
    <property type="term" value="F:DNA-binding transcription factor activity"/>
    <property type="evidence" value="ECO:0007669"/>
    <property type="project" value="TreeGrafter"/>
</dbReference>
<organism evidence="3 4">
    <name type="scientific">Xaviernesmea oryzae</name>
    <dbReference type="NCBI Taxonomy" id="464029"/>
    <lineage>
        <taxon>Bacteria</taxon>
        <taxon>Pseudomonadati</taxon>
        <taxon>Pseudomonadota</taxon>
        <taxon>Alphaproteobacteria</taxon>
        <taxon>Hyphomicrobiales</taxon>
        <taxon>Rhizobiaceae</taxon>
        <taxon>Rhizobium/Agrobacterium group</taxon>
        <taxon>Xaviernesmea</taxon>
    </lineage>
</organism>
<sequence>MSIRKIFASNLRKTRQARGLSQEDLAFKAGIHRTYVSSLERCQYSASIDTIETIAHILEVEVADLLRAPAKQHKAEADDVGSKS</sequence>
<dbReference type="InterPro" id="IPR001387">
    <property type="entry name" value="Cro/C1-type_HTH"/>
</dbReference>
<dbReference type="GO" id="GO:0003677">
    <property type="term" value="F:DNA binding"/>
    <property type="evidence" value="ECO:0007669"/>
    <property type="project" value="UniProtKB-KW"/>
</dbReference>
<dbReference type="GO" id="GO:0005829">
    <property type="term" value="C:cytosol"/>
    <property type="evidence" value="ECO:0007669"/>
    <property type="project" value="TreeGrafter"/>
</dbReference>
<reference evidence="3 4" key="1">
    <citation type="submission" date="2016-09" db="EMBL/GenBank/DDBJ databases">
        <title>Rhizobium sp. nov., a novel species isolated from the rice rhizosphere.</title>
        <authorList>
            <person name="Zhao J."/>
            <person name="Zhang X."/>
        </authorList>
    </citation>
    <scope>NUCLEOTIDE SEQUENCE [LARGE SCALE GENOMIC DNA]</scope>
    <source>
        <strain evidence="3 4">1.7048</strain>
    </source>
</reference>